<dbReference type="RefSeq" id="WP_101226251.1">
    <property type="nucleotide sequence ID" value="NZ_JAFDQP010000007.1"/>
</dbReference>
<keyword evidence="2" id="KW-1185">Reference proteome</keyword>
<gene>
    <name evidence="1" type="ORF">CWS20_06420</name>
</gene>
<dbReference type="EMBL" id="PISD01000011">
    <property type="protein sequence ID" value="PKG29862.1"/>
    <property type="molecule type" value="Genomic_DNA"/>
</dbReference>
<comment type="caution">
    <text evidence="1">The sequence shown here is derived from an EMBL/GenBank/DDBJ whole genome shotgun (WGS) entry which is preliminary data.</text>
</comment>
<dbReference type="AlphaFoldDB" id="A0A2N0ZK19"/>
<protein>
    <submittedName>
        <fullName evidence="1">Spore gernimation protein</fullName>
    </submittedName>
</protein>
<dbReference type="Proteomes" id="UP000233343">
    <property type="component" value="Unassembled WGS sequence"/>
</dbReference>
<accession>A0A2N0ZK19</accession>
<organism evidence="1 2">
    <name type="scientific">Cytobacillus horneckiae</name>
    <dbReference type="NCBI Taxonomy" id="549687"/>
    <lineage>
        <taxon>Bacteria</taxon>
        <taxon>Bacillati</taxon>
        <taxon>Bacillota</taxon>
        <taxon>Bacilli</taxon>
        <taxon>Bacillales</taxon>
        <taxon>Bacillaceae</taxon>
        <taxon>Cytobacillus</taxon>
    </lineage>
</organism>
<reference evidence="1 2" key="1">
    <citation type="journal article" date="2010" name="Int. J. Syst. Evol. Microbiol.">
        <title>Bacillus horneckiae sp. nov., isolated from a spacecraft-assembly clean room.</title>
        <authorList>
            <person name="Vaishampayan P."/>
            <person name="Probst A."/>
            <person name="Krishnamurthi S."/>
            <person name="Ghosh S."/>
            <person name="Osman S."/>
            <person name="McDowall A."/>
            <person name="Ruckmani A."/>
            <person name="Mayilraj S."/>
            <person name="Venkateswaran K."/>
        </authorList>
    </citation>
    <scope>NUCLEOTIDE SEQUENCE [LARGE SCALE GENOMIC DNA]</scope>
    <source>
        <strain evidence="2">1PO1SC</strain>
    </source>
</reference>
<evidence type="ECO:0000313" key="2">
    <source>
        <dbReference type="Proteomes" id="UP000233343"/>
    </source>
</evidence>
<sequence length="34" mass="3870">MDITNAMRKLDVKELSQAVVELLRMNDNPRPASN</sequence>
<name>A0A2N0ZK19_9BACI</name>
<evidence type="ECO:0000313" key="1">
    <source>
        <dbReference type="EMBL" id="PKG29862.1"/>
    </source>
</evidence>
<proteinExistence type="predicted"/>